<dbReference type="PANTHER" id="PTHR11496">
    <property type="entry name" value="ALCOHOL DEHYDROGENASE"/>
    <property type="match status" value="1"/>
</dbReference>
<dbReference type="Proteomes" id="UP001597212">
    <property type="component" value="Unassembled WGS sequence"/>
</dbReference>
<comment type="similarity">
    <text evidence="6 8">In the N-terminal section; belongs to the aldehyde dehydrogenase family.</text>
</comment>
<proteinExistence type="inferred from homology"/>
<dbReference type="GO" id="GO:0008774">
    <property type="term" value="F:acetaldehyde dehydrogenase (acetylating) activity"/>
    <property type="evidence" value="ECO:0007669"/>
    <property type="project" value="UniProtKB-EC"/>
</dbReference>
<dbReference type="NCBIfam" id="NF010378">
    <property type="entry name" value="PRK13805.1"/>
    <property type="match status" value="1"/>
</dbReference>
<dbReference type="InterPro" id="IPR018211">
    <property type="entry name" value="ADH_Fe_CS"/>
</dbReference>
<dbReference type="PROSITE" id="PS00913">
    <property type="entry name" value="ADH_IRON_1"/>
    <property type="match status" value="1"/>
</dbReference>
<dbReference type="Pfam" id="PF00465">
    <property type="entry name" value="Fe-ADH"/>
    <property type="match status" value="1"/>
</dbReference>
<protein>
    <recommendedName>
        <fullName evidence="8">Aldehyde-alcohol dehydrogenase</fullName>
    </recommendedName>
</protein>
<dbReference type="SUPFAM" id="SSF53720">
    <property type="entry name" value="ALDH-like"/>
    <property type="match status" value="1"/>
</dbReference>
<dbReference type="Gene3D" id="1.20.1090.10">
    <property type="entry name" value="Dehydroquinate synthase-like - alpha domain"/>
    <property type="match status" value="1"/>
</dbReference>
<keyword evidence="5" id="KW-0511">Multifunctional enzyme</keyword>
<evidence type="ECO:0000256" key="2">
    <source>
        <dbReference type="ARBA" id="ARBA00023002"/>
    </source>
</evidence>
<feature type="domain" description="Fe-containing alcohol dehydrogenase-like C-terminal" evidence="11">
    <location>
        <begin position="650"/>
        <end position="854"/>
    </location>
</feature>
<gene>
    <name evidence="12" type="primary">adhE</name>
    <name evidence="12" type="synonym">adhC</name>
    <name evidence="12" type="ORF">ACFQ5K_08170</name>
</gene>
<dbReference type="InterPro" id="IPR056798">
    <property type="entry name" value="ADH_Fe_C"/>
</dbReference>
<dbReference type="InterPro" id="IPR016162">
    <property type="entry name" value="Ald_DH_N"/>
</dbReference>
<dbReference type="EMBL" id="JBHTOK010000066">
    <property type="protein sequence ID" value="MFD1441346.1"/>
    <property type="molecule type" value="Genomic_DNA"/>
</dbReference>
<dbReference type="PIRSF" id="PIRSF000111">
    <property type="entry name" value="ALDH_ADH"/>
    <property type="match status" value="1"/>
</dbReference>
<dbReference type="InterPro" id="IPR034789">
    <property type="entry name" value="AAD_C"/>
</dbReference>
<dbReference type="InterPro" id="IPR015590">
    <property type="entry name" value="Aldehyde_DH_dom"/>
</dbReference>
<name>A0ABW4CY07_9LACO</name>
<dbReference type="Gene3D" id="3.40.605.10">
    <property type="entry name" value="Aldehyde Dehydrogenase, Chain A, domain 1"/>
    <property type="match status" value="1"/>
</dbReference>
<evidence type="ECO:0000256" key="1">
    <source>
        <dbReference type="ARBA" id="ARBA00001954"/>
    </source>
</evidence>
<keyword evidence="2 8" id="KW-0560">Oxidoreductase</keyword>
<evidence type="ECO:0000256" key="7">
    <source>
        <dbReference type="ARBA" id="ARBA00035645"/>
    </source>
</evidence>
<keyword evidence="3" id="KW-0408">Iron</keyword>
<dbReference type="GO" id="GO:0004022">
    <property type="term" value="F:alcohol dehydrogenase (NAD+) activity"/>
    <property type="evidence" value="ECO:0007669"/>
    <property type="project" value="UniProtKB-EC"/>
</dbReference>
<evidence type="ECO:0000313" key="12">
    <source>
        <dbReference type="EMBL" id="MFD1441346.1"/>
    </source>
</evidence>
<dbReference type="RefSeq" id="WP_125757100.1">
    <property type="nucleotide sequence ID" value="NZ_JBHTOK010000066.1"/>
</dbReference>
<dbReference type="CDD" id="cd07122">
    <property type="entry name" value="ALDH_F20_ACDH"/>
    <property type="match status" value="1"/>
</dbReference>
<evidence type="ECO:0000256" key="5">
    <source>
        <dbReference type="ARBA" id="ARBA00023268"/>
    </source>
</evidence>
<dbReference type="Gene3D" id="3.40.309.10">
    <property type="entry name" value="Aldehyde Dehydrogenase, Chain A, domain 2"/>
    <property type="match status" value="1"/>
</dbReference>
<evidence type="ECO:0000256" key="8">
    <source>
        <dbReference type="PIRNR" id="PIRNR000111"/>
    </source>
</evidence>
<evidence type="ECO:0000259" key="9">
    <source>
        <dbReference type="Pfam" id="PF00171"/>
    </source>
</evidence>
<sequence>MLKQKPEATTDIDAMIDDLVKKGQEALKVLKTYDQAKIDHIVHRMAIAGLDHHMELAKMAVEETGRGVYEDKAIKNMFATEEIWHSIKNDKTVGVIEEDKQRGLTKIAEPIGVIAGVTPVTNPTSTVMFKSEIAIKTRNPIIFSFHPGAQKSSARALEVIRDEAMKVGLPEGALQFIAEPSIEACQALMHHPGIATILATGGPGMVKSAYSSGKPALGVGAGNAPAYIEQTANIKQAVNDIVLSKSFDNGMVCASEQGVIVDEPIYSQVKNEFQAQGAYFIKQKDLKKFTETVINTDKMAVNPRIVGQSVQQIAEWAGIEIPQDTTILIAELKGVGDAYPLSHEKLSPVLAMMKAKDHEDAFKLAETMLDIGGLGHTAIIHTADQDLALEYADKMQACRVLVNSPSTFGGIGDLYNEMIPSLTLGCGSYGGNSISHNVGTIDLLNIKTLAKRRNNMQWVKLPPKIYFERNSVRYLEKMDGLDRVLIVGDRGMEKLGYVRIVEDVLKNRTNKVDIQTFLDVEPDPSTNTVYKGTAIAKDFKPDAIVAVGGGSVMDAAKGIWLFYDGDGDFFGAKQKFLDIRKRTYKFPKPTKSKLVCIPTTSGTGSEVTPFAVITDSDTGIKYPLADYALTPDVALVDSQFIETVPPKVVADTGLDVICHATESYVSTMASDYTRGLSLQALKLAFDNLEASYNGDLEAKAKMHDASTIAGMAFANALLGINHSIAHKLGQTFHLPHGRCIAITFPHIVRYNAARPKKRAVWAKYNYFRADEDYAQIARFLGLKGNTTEELVEAFAQAYIDLAHRVGVKMSLKEQGIEKQDVLDNVDRIAELAYEDNCTVTNPIEPLIADMKQIVLDEYEGTASSVGTK</sequence>
<evidence type="ECO:0000256" key="3">
    <source>
        <dbReference type="ARBA" id="ARBA00023004"/>
    </source>
</evidence>
<dbReference type="Pfam" id="PF00171">
    <property type="entry name" value="Aldedh"/>
    <property type="match status" value="1"/>
</dbReference>
<dbReference type="CDD" id="cd08178">
    <property type="entry name" value="AAD_C"/>
    <property type="match status" value="1"/>
</dbReference>
<feature type="domain" description="Alcohol dehydrogenase iron-type/glycerol dehydrogenase GldA" evidence="10">
    <location>
        <begin position="462"/>
        <end position="637"/>
    </location>
</feature>
<comment type="caution">
    <text evidence="12">The sequence shown here is derived from an EMBL/GenBank/DDBJ whole genome shotgun (WGS) entry which is preliminary data.</text>
</comment>
<dbReference type="InterPro" id="IPR001670">
    <property type="entry name" value="ADH_Fe/GldA"/>
</dbReference>
<dbReference type="InterPro" id="IPR016161">
    <property type="entry name" value="Ald_DH/histidinol_DH"/>
</dbReference>
<dbReference type="InterPro" id="IPR039697">
    <property type="entry name" value="Alcohol_dehydrogenase_Fe"/>
</dbReference>
<evidence type="ECO:0000256" key="6">
    <source>
        <dbReference type="ARBA" id="ARBA00035641"/>
    </source>
</evidence>
<dbReference type="Pfam" id="PF25137">
    <property type="entry name" value="ADH_Fe_C"/>
    <property type="match status" value="1"/>
</dbReference>
<comment type="cofactor">
    <cofactor evidence="1">
        <name>Fe(2+)</name>
        <dbReference type="ChEBI" id="CHEBI:29033"/>
    </cofactor>
</comment>
<comment type="similarity">
    <text evidence="7 8">In the C-terminal section; belongs to the iron-containing alcohol dehydrogenase family.</text>
</comment>
<reference evidence="13" key="1">
    <citation type="journal article" date="2019" name="Int. J. Syst. Evol. Microbiol.">
        <title>The Global Catalogue of Microorganisms (GCM) 10K type strain sequencing project: providing services to taxonomists for standard genome sequencing and annotation.</title>
        <authorList>
            <consortium name="The Broad Institute Genomics Platform"/>
            <consortium name="The Broad Institute Genome Sequencing Center for Infectious Disease"/>
            <person name="Wu L."/>
            <person name="Ma J."/>
        </authorList>
    </citation>
    <scope>NUCLEOTIDE SEQUENCE [LARGE SCALE GENOMIC DNA]</scope>
    <source>
        <strain evidence="13">CCM 8912</strain>
    </source>
</reference>
<evidence type="ECO:0000256" key="4">
    <source>
        <dbReference type="ARBA" id="ARBA00023027"/>
    </source>
</evidence>
<evidence type="ECO:0000313" key="13">
    <source>
        <dbReference type="Proteomes" id="UP001597212"/>
    </source>
</evidence>
<dbReference type="Gene3D" id="3.40.50.1970">
    <property type="match status" value="1"/>
</dbReference>
<evidence type="ECO:0000259" key="10">
    <source>
        <dbReference type="Pfam" id="PF00465"/>
    </source>
</evidence>
<evidence type="ECO:0000259" key="11">
    <source>
        <dbReference type="Pfam" id="PF25137"/>
    </source>
</evidence>
<accession>A0ABW4CY07</accession>
<organism evidence="12 13">
    <name type="scientific">Lacticaseibacillus hegangensis</name>
    <dbReference type="NCBI Taxonomy" id="2486010"/>
    <lineage>
        <taxon>Bacteria</taxon>
        <taxon>Bacillati</taxon>
        <taxon>Bacillota</taxon>
        <taxon>Bacilli</taxon>
        <taxon>Lactobacillales</taxon>
        <taxon>Lactobacillaceae</taxon>
        <taxon>Lacticaseibacillus</taxon>
    </lineage>
</organism>
<dbReference type="SUPFAM" id="SSF56796">
    <property type="entry name" value="Dehydroquinate synthase-like"/>
    <property type="match status" value="1"/>
</dbReference>
<dbReference type="InterPro" id="IPR016163">
    <property type="entry name" value="Ald_DH_C"/>
</dbReference>
<dbReference type="InterPro" id="IPR012079">
    <property type="entry name" value="Bifunc_Ald-ADH"/>
</dbReference>
<keyword evidence="13" id="KW-1185">Reference proteome</keyword>
<keyword evidence="4" id="KW-0520">NAD</keyword>
<dbReference type="PANTHER" id="PTHR11496:SF83">
    <property type="entry name" value="HYDROXYACID-OXOACID TRANSHYDROGENASE, MITOCHONDRIAL"/>
    <property type="match status" value="1"/>
</dbReference>
<feature type="domain" description="Aldehyde dehydrogenase" evidence="9">
    <location>
        <begin position="14"/>
        <end position="408"/>
    </location>
</feature>